<keyword evidence="5 6" id="KW-0413">Isomerase</keyword>
<evidence type="ECO:0000256" key="5">
    <source>
        <dbReference type="ARBA" id="ARBA00023235"/>
    </source>
</evidence>
<dbReference type="Pfam" id="PF09312">
    <property type="entry name" value="SurA_N"/>
    <property type="match status" value="1"/>
</dbReference>
<dbReference type="Pfam" id="PF00639">
    <property type="entry name" value="Rotamase"/>
    <property type="match status" value="1"/>
</dbReference>
<keyword evidence="4" id="KW-0143">Chaperone</keyword>
<gene>
    <name evidence="8" type="ORF">C9I82_096</name>
</gene>
<keyword evidence="2" id="KW-0574">Periplasm</keyword>
<dbReference type="Gene3D" id="1.10.4030.10">
    <property type="entry name" value="Porin chaperone SurA, peptide-binding domain"/>
    <property type="match status" value="1"/>
</dbReference>
<dbReference type="GO" id="GO:0003755">
    <property type="term" value="F:peptidyl-prolyl cis-trans isomerase activity"/>
    <property type="evidence" value="ECO:0007669"/>
    <property type="project" value="UniProtKB-KW"/>
</dbReference>
<proteinExistence type="predicted"/>
<evidence type="ECO:0000256" key="3">
    <source>
        <dbReference type="ARBA" id="ARBA00023110"/>
    </source>
</evidence>
<dbReference type="SUPFAM" id="SSF54534">
    <property type="entry name" value="FKBP-like"/>
    <property type="match status" value="2"/>
</dbReference>
<dbReference type="InterPro" id="IPR015391">
    <property type="entry name" value="SurA_N"/>
</dbReference>
<dbReference type="PANTHER" id="PTHR47637">
    <property type="entry name" value="CHAPERONE SURA"/>
    <property type="match status" value="1"/>
</dbReference>
<dbReference type="PANTHER" id="PTHR47637:SF1">
    <property type="entry name" value="CHAPERONE SURA"/>
    <property type="match status" value="1"/>
</dbReference>
<dbReference type="SUPFAM" id="SSF109998">
    <property type="entry name" value="Triger factor/SurA peptide-binding domain-like"/>
    <property type="match status" value="1"/>
</dbReference>
<name>A0A346DZB8_9ENTR</name>
<keyword evidence="9" id="KW-1185">Reference proteome</keyword>
<dbReference type="EMBL" id="CP028374">
    <property type="protein sequence ID" value="AXN02073.1"/>
    <property type="molecule type" value="Genomic_DNA"/>
</dbReference>
<evidence type="ECO:0000256" key="4">
    <source>
        <dbReference type="ARBA" id="ARBA00023186"/>
    </source>
</evidence>
<evidence type="ECO:0000259" key="7">
    <source>
        <dbReference type="PROSITE" id="PS50198"/>
    </source>
</evidence>
<keyword evidence="3 6" id="KW-0697">Rotamase</keyword>
<keyword evidence="1" id="KW-0732">Signal</keyword>
<dbReference type="AlphaFoldDB" id="A0A346DZB8"/>
<dbReference type="InterPro" id="IPR027304">
    <property type="entry name" value="Trigger_fact/SurA_dom_sf"/>
</dbReference>
<evidence type="ECO:0000256" key="6">
    <source>
        <dbReference type="PROSITE-ProRule" id="PRU00278"/>
    </source>
</evidence>
<evidence type="ECO:0000256" key="1">
    <source>
        <dbReference type="ARBA" id="ARBA00022729"/>
    </source>
</evidence>
<evidence type="ECO:0000313" key="9">
    <source>
        <dbReference type="Proteomes" id="UP000256856"/>
    </source>
</evidence>
<dbReference type="Gene3D" id="3.10.50.40">
    <property type="match status" value="1"/>
</dbReference>
<protein>
    <submittedName>
        <fullName evidence="8">Survival protein SurA</fullName>
    </submittedName>
</protein>
<dbReference type="KEGG" id="ppet:C9I82_096"/>
<dbReference type="InterPro" id="IPR050280">
    <property type="entry name" value="OMP_Chaperone_SurA"/>
</dbReference>
<reference evidence="8 9" key="1">
    <citation type="submission" date="2018-03" db="EMBL/GenBank/DDBJ databases">
        <title>A parallel universe: an anciently diverged bacterial symbiosis in a Hawaiian planthopper (Hemiptera: Cixiidae) reveals rearranged nutritional responsibilities.</title>
        <authorList>
            <person name="Bennett G."/>
            <person name="Mao M."/>
        </authorList>
    </citation>
    <scope>NUCLEOTIDE SEQUENCE [LARGE SCALE GENOMIC DNA]</scope>
    <source>
        <strain evidence="8 9">OLIH</strain>
    </source>
</reference>
<feature type="domain" description="PpiC" evidence="7">
    <location>
        <begin position="300"/>
        <end position="401"/>
    </location>
</feature>
<dbReference type="InterPro" id="IPR046357">
    <property type="entry name" value="PPIase_dom_sf"/>
</dbReference>
<sequence length="446" mass="53692">MFINIVLKFLKLFFMSILRKNIYFLIIIMIFNCEYSYSFECFIDKISLIVNNQIILESDIQNIMNIIKMQTKLLSNLIVSRDVLRKQSIKYLINNQLIFPLGKKYKFNITNEEVLGVISNIINKFNITFKKFKFYLFYYGIDYSVYFKYLKREILISKILDYEISKNVYITYEELNLFTKNIFYRYIKNNVYFLRCFFIPLSENYNCKEFILKQTLSNKIFFKLKKGIKFRDIKKLYVDHLKLVKIILFEYRTIGSLPVIFEKFLIHGKTGDISYPIKSAAGFYIVNIKDLFNKVKKIIFKEFCIRHIFIPNFFIKNDYDISLKLSLIKKRIESGNISFDNAVNIFSMDNKFLNDRNGYFGWFDSNHLNNKFKVVLSNLNIMQISKPLKSSMGWHLIQLLGTRIVNRLHVLEQIKFYDYLYKNKYLETKELFLEKLNKFSYIKIFN</sequence>
<organism evidence="8 9">
    <name type="scientific">Candidatus Purcelliella pentastirinorum</name>
    <dbReference type="NCBI Taxonomy" id="472834"/>
    <lineage>
        <taxon>Bacteria</taxon>
        <taxon>Pseudomonadati</taxon>
        <taxon>Pseudomonadota</taxon>
        <taxon>Gammaproteobacteria</taxon>
        <taxon>Enterobacterales</taxon>
        <taxon>Enterobacteriaceae</taxon>
        <taxon>Candidatus Purcelliella</taxon>
    </lineage>
</organism>
<dbReference type="Proteomes" id="UP000256856">
    <property type="component" value="Chromosome"/>
</dbReference>
<dbReference type="InterPro" id="IPR000297">
    <property type="entry name" value="PPIase_PpiC"/>
</dbReference>
<accession>A0A346DZB8</accession>
<dbReference type="PROSITE" id="PS50198">
    <property type="entry name" value="PPIC_PPIASE_2"/>
    <property type="match status" value="1"/>
</dbReference>
<evidence type="ECO:0000256" key="2">
    <source>
        <dbReference type="ARBA" id="ARBA00022764"/>
    </source>
</evidence>
<evidence type="ECO:0000313" key="8">
    <source>
        <dbReference type="EMBL" id="AXN02073.1"/>
    </source>
</evidence>